<organism evidence="2">
    <name type="scientific">Roseihalotalea indica</name>
    <dbReference type="NCBI Taxonomy" id="2867963"/>
    <lineage>
        <taxon>Bacteria</taxon>
        <taxon>Pseudomonadati</taxon>
        <taxon>Bacteroidota</taxon>
        <taxon>Cytophagia</taxon>
        <taxon>Cytophagales</taxon>
        <taxon>Catalimonadaceae</taxon>
        <taxon>Roseihalotalea</taxon>
    </lineage>
</organism>
<gene>
    <name evidence="2" type="ORF">K4G66_05520</name>
</gene>
<evidence type="ECO:0000259" key="1">
    <source>
        <dbReference type="Pfam" id="PF10263"/>
    </source>
</evidence>
<dbReference type="InterPro" id="IPR006640">
    <property type="entry name" value="SprT-like_domain"/>
</dbReference>
<feature type="domain" description="SprT-like" evidence="1">
    <location>
        <begin position="31"/>
        <end position="110"/>
    </location>
</feature>
<dbReference type="EMBL" id="CP120682">
    <property type="protein sequence ID" value="WKN38158.1"/>
    <property type="molecule type" value="Genomic_DNA"/>
</dbReference>
<protein>
    <submittedName>
        <fullName evidence="2">SprT-like domain-containing protein</fullName>
    </submittedName>
</protein>
<proteinExistence type="predicted"/>
<name>A0AA49GPN8_9BACT</name>
<sequence>MKTTHNTSSLTSPFHNYVPKVAEDYCMALWRQHQFRLKWSQDRQSKWGDYRYWKRSDGREQHQISVNRTLLAEAFLLTYLHEVAHFLAFQKHGFRIRPHGKEWKAAFRQLLQPVLIEKMVSEEVQHPLQRYAQNPKATVHADAALLRVLQQKQLPEGSITLASVAEQEQFLFQGRAFLKMKVRRTRSLCREVTTGKRYTIAETALVTLAMKGGG</sequence>
<evidence type="ECO:0000313" key="2">
    <source>
        <dbReference type="EMBL" id="WKN38158.1"/>
    </source>
</evidence>
<dbReference type="AlphaFoldDB" id="A0AA49GPN8"/>
<reference evidence="2" key="1">
    <citation type="journal article" date="2023" name="Comput. Struct. Biotechnol. J.">
        <title>Discovery of a novel marine Bacteroidetes with a rich repertoire of carbohydrate-active enzymes.</title>
        <authorList>
            <person name="Chen B."/>
            <person name="Liu G."/>
            <person name="Chen Q."/>
            <person name="Wang H."/>
            <person name="Liu L."/>
            <person name="Tang K."/>
        </authorList>
    </citation>
    <scope>NUCLEOTIDE SEQUENCE</scope>
    <source>
        <strain evidence="2">TK19036</strain>
    </source>
</reference>
<accession>A0AA49GPN8</accession>
<dbReference type="Pfam" id="PF10263">
    <property type="entry name" value="SprT-like"/>
    <property type="match status" value="1"/>
</dbReference>
<dbReference type="GO" id="GO:0006950">
    <property type="term" value="P:response to stress"/>
    <property type="evidence" value="ECO:0007669"/>
    <property type="project" value="UniProtKB-ARBA"/>
</dbReference>
<reference evidence="2" key="2">
    <citation type="journal article" date="2024" name="Antonie Van Leeuwenhoek">
        <title>Roseihalotalea indica gen. nov., sp. nov., a halophilic Bacteroidetes from mesopelagic Southwest Indian Ocean with higher carbohydrate metabolic potential.</title>
        <authorList>
            <person name="Chen B."/>
            <person name="Zhang M."/>
            <person name="Lin D."/>
            <person name="Ye J."/>
            <person name="Tang K."/>
        </authorList>
    </citation>
    <scope>NUCLEOTIDE SEQUENCE</scope>
    <source>
        <strain evidence="2">TK19036</strain>
    </source>
</reference>